<evidence type="ECO:0000313" key="4">
    <source>
        <dbReference type="Proteomes" id="UP000334340"/>
    </source>
</evidence>
<gene>
    <name evidence="3" type="ORF">MELA_01334</name>
</gene>
<name>A0A564ZI03_9BACT</name>
<evidence type="ECO:0000256" key="1">
    <source>
        <dbReference type="SAM" id="Phobius"/>
    </source>
</evidence>
<evidence type="ECO:0000313" key="3">
    <source>
        <dbReference type="EMBL" id="VUZ84959.1"/>
    </source>
</evidence>
<keyword evidence="4" id="KW-1185">Reference proteome</keyword>
<feature type="transmembrane region" description="Helical" evidence="1">
    <location>
        <begin position="25"/>
        <end position="48"/>
    </location>
</feature>
<keyword evidence="1" id="KW-0812">Transmembrane</keyword>
<evidence type="ECO:0000259" key="2">
    <source>
        <dbReference type="Pfam" id="PF20539"/>
    </source>
</evidence>
<feature type="transmembrane region" description="Helical" evidence="1">
    <location>
        <begin position="186"/>
        <end position="203"/>
    </location>
</feature>
<dbReference type="Gene3D" id="2.60.40.10">
    <property type="entry name" value="Immunoglobulins"/>
    <property type="match status" value="1"/>
</dbReference>
<accession>A0A564ZI03</accession>
<keyword evidence="1" id="KW-1133">Transmembrane helix</keyword>
<keyword evidence="1" id="KW-0472">Membrane</keyword>
<dbReference type="AlphaFoldDB" id="A0A564ZI03"/>
<protein>
    <recommendedName>
        <fullName evidence="2">DUF6754 domain-containing protein</fullName>
    </recommendedName>
</protein>
<sequence length="440" mass="48575">MTFGFEFRVLSFELRTRNPEPRSTICRLLPVRVLAAVVALFLFTLYPIPYTLALSLAPPEQFEAFDMSGDGGGSVGLSWQAAPFDGPTVRYQVYIADQAQGPFTRVAEFAADTHYKSDVDRPWWSWDRSKAYHFYQVKSTQDLRIENGRLYFFMVAVADGIQTIEGPVQSAIPAPNLFNLAKANNFLLMLLFSTLILFAIAQAKRHPAIFLRRIPGLDAVEEAIGRATEMGRPILYLTGSDDMSSLSTIAATVILGQVAKKAAAYDTQLKVPHRDPIVMAICQEIVKESYLEAGRPDAYRDDSNFFITNDQFSYTAAVNGMMLRERPAANFFMGFYYAEALLLAETGAGTGAIQIAGTDADLQLPFFITTCDYTLIGEELYAASAYLSREPILVGTLRGQDIGKAFLLLSMVVGTVLATIGGLVGTQAFVPLLQLFRDFK</sequence>
<reference evidence="3 4" key="1">
    <citation type="submission" date="2019-07" db="EMBL/GenBank/DDBJ databases">
        <authorList>
            <person name="Cremers G."/>
        </authorList>
    </citation>
    <scope>NUCLEOTIDE SEQUENCE [LARGE SCALE GENOMIC DNA]</scope>
</reference>
<feature type="domain" description="DUF6754" evidence="2">
    <location>
        <begin position="174"/>
        <end position="427"/>
    </location>
</feature>
<dbReference type="Proteomes" id="UP000334340">
    <property type="component" value="Unassembled WGS sequence"/>
</dbReference>
<organism evidence="3 4">
    <name type="scientific">Candidatus Methylomirabilis lanthanidiphila</name>
    <dbReference type="NCBI Taxonomy" id="2211376"/>
    <lineage>
        <taxon>Bacteria</taxon>
        <taxon>Candidatus Methylomirabilota</taxon>
        <taxon>Candidatus Methylomirabilia</taxon>
        <taxon>Candidatus Methylomirabilales</taxon>
        <taxon>Candidatus Methylomirabilaceae</taxon>
        <taxon>Candidatus Methylomirabilis</taxon>
    </lineage>
</organism>
<dbReference type="InterPro" id="IPR013783">
    <property type="entry name" value="Ig-like_fold"/>
</dbReference>
<feature type="transmembrane region" description="Helical" evidence="1">
    <location>
        <begin position="406"/>
        <end position="430"/>
    </location>
</feature>
<dbReference type="Pfam" id="PF20539">
    <property type="entry name" value="DUF6754"/>
    <property type="match status" value="1"/>
</dbReference>
<dbReference type="InterPro" id="IPR046642">
    <property type="entry name" value="DUF6754"/>
</dbReference>
<dbReference type="EMBL" id="CABIKM010000021">
    <property type="protein sequence ID" value="VUZ84959.1"/>
    <property type="molecule type" value="Genomic_DNA"/>
</dbReference>
<proteinExistence type="predicted"/>